<dbReference type="Pfam" id="PF00620">
    <property type="entry name" value="RhoGAP"/>
    <property type="match status" value="1"/>
</dbReference>
<evidence type="ECO:0000313" key="5">
    <source>
        <dbReference type="Proteomes" id="UP000085678"/>
    </source>
</evidence>
<feature type="compositionally biased region" description="Basic and acidic residues" evidence="3">
    <location>
        <begin position="442"/>
        <end position="455"/>
    </location>
</feature>
<keyword evidence="1" id="KW-0343">GTPase activation</keyword>
<evidence type="ECO:0000313" key="7">
    <source>
        <dbReference type="RefSeq" id="XP_013382473.1"/>
    </source>
</evidence>
<feature type="region of interest" description="Disordered" evidence="3">
    <location>
        <begin position="716"/>
        <end position="741"/>
    </location>
</feature>
<evidence type="ECO:0000256" key="3">
    <source>
        <dbReference type="SAM" id="MobiDB-lite"/>
    </source>
</evidence>
<dbReference type="RefSeq" id="XP_013382472.1">
    <property type="nucleotide sequence ID" value="XM_013527018.2"/>
</dbReference>
<dbReference type="Proteomes" id="UP000085678">
    <property type="component" value="Unplaced"/>
</dbReference>
<feature type="compositionally biased region" description="Basic and acidic residues" evidence="3">
    <location>
        <begin position="484"/>
        <end position="501"/>
    </location>
</feature>
<feature type="compositionally biased region" description="Basic and acidic residues" evidence="3">
    <location>
        <begin position="49"/>
        <end position="59"/>
    </location>
</feature>
<feature type="region of interest" description="Disordered" evidence="3">
    <location>
        <begin position="848"/>
        <end position="875"/>
    </location>
</feature>
<feature type="compositionally biased region" description="Basic residues" evidence="3">
    <location>
        <begin position="76"/>
        <end position="87"/>
    </location>
</feature>
<feature type="compositionally biased region" description="Basic and acidic residues" evidence="3">
    <location>
        <begin position="584"/>
        <end position="605"/>
    </location>
</feature>
<feature type="compositionally biased region" description="Low complexity" evidence="3">
    <location>
        <begin position="415"/>
        <end position="425"/>
    </location>
</feature>
<dbReference type="Gene3D" id="1.20.58.90">
    <property type="match status" value="1"/>
</dbReference>
<dbReference type="KEGG" id="lak:106153184"/>
<feature type="compositionally biased region" description="Polar residues" evidence="3">
    <location>
        <begin position="15"/>
        <end position="25"/>
    </location>
</feature>
<evidence type="ECO:0000313" key="6">
    <source>
        <dbReference type="RefSeq" id="XP_013382472.1"/>
    </source>
</evidence>
<dbReference type="RefSeq" id="XP_013382473.1">
    <property type="nucleotide sequence ID" value="XM_013527019.2"/>
</dbReference>
<evidence type="ECO:0000259" key="4">
    <source>
        <dbReference type="PROSITE" id="PS50238"/>
    </source>
</evidence>
<feature type="compositionally biased region" description="Basic and acidic residues" evidence="3">
    <location>
        <begin position="612"/>
        <end position="632"/>
    </location>
</feature>
<dbReference type="PROSITE" id="PS50238">
    <property type="entry name" value="RHOGAP"/>
    <property type="match status" value="1"/>
</dbReference>
<dbReference type="FunFam" id="1.10.555.10:FF:000027">
    <property type="entry name" value="RalA-binding protein 1"/>
    <property type="match status" value="1"/>
</dbReference>
<proteinExistence type="predicted"/>
<dbReference type="InterPro" id="IPR039767">
    <property type="entry name" value="RALBP1"/>
</dbReference>
<dbReference type="GO" id="GO:0007264">
    <property type="term" value="P:small GTPase-mediated signal transduction"/>
    <property type="evidence" value="ECO:0007669"/>
    <property type="project" value="InterPro"/>
</dbReference>
<keyword evidence="5" id="KW-1185">Reference proteome</keyword>
<dbReference type="InterPro" id="IPR049041">
    <property type="entry name" value="RalBP1-like_Ral-bd"/>
</dbReference>
<organism evidence="5 7">
    <name type="scientific">Lingula anatina</name>
    <name type="common">Brachiopod</name>
    <name type="synonym">Lingula unguis</name>
    <dbReference type="NCBI Taxonomy" id="7574"/>
    <lineage>
        <taxon>Eukaryota</taxon>
        <taxon>Metazoa</taxon>
        <taxon>Spiralia</taxon>
        <taxon>Lophotrochozoa</taxon>
        <taxon>Brachiopoda</taxon>
        <taxon>Linguliformea</taxon>
        <taxon>Lingulata</taxon>
        <taxon>Lingulida</taxon>
        <taxon>Linguloidea</taxon>
        <taxon>Lingulidae</taxon>
        <taxon>Lingula</taxon>
    </lineage>
</organism>
<dbReference type="InterPro" id="IPR008936">
    <property type="entry name" value="Rho_GTPase_activation_prot"/>
</dbReference>
<sequence>MSFESPDKEDFPGLYSTQGRSQEPEQASDDDADKLGKKKDFAKKKDKKEKKDKGYKMFEEDNSEEELMVEDTKSPFKGKRLSKPSFKFAKKEKKEKFKDKEKDKDRDKEKKREERKKLKKLELWKKPKAVETTEADLKPVFGVPLQVACERNKSHDGIQLPVIFRECIDYIEEHGLSCEGIYRISGVKSKIQHLKDNYNKGLPSYLHEHEPNVVASLLKQFLRELPDPVLTTADMPKFEEASMIKQPKQQVERLKKLISELPECNRLLLSWMMVHMTHVIQREKDNKMTLQNVSIVLSPTMKISHRVLNVLFLHWKELFRDVVIKKHVPPLKPATSRWSLELPDDPGQIEDELRKQESVLEQLHKDLKKKSDPGKEEQLWEVQRVVTQLKRKLKHAHKATEAIAASKETKERVSQQQQQQQHQQQKASHVKHKAPQPPQSHQRTDSGDIELKLDLQKPAPVPVAEEPEDKVKTIQKPGVPTKGQEVKEAENDAELKKEVKLSAESIPKTMEVLQESKMEVPKSQERGPQLEAKELKEMPQPSETKEEVKVPEVEEDEAAAHGETPPSEQKTAQDNTEEEEESVELQKSEIALEVKEVVSTEKEQMADIPEQVSKEDMDSTPDAEEKTESEVELEQIHGMDNAAFSETTPAQMAVVAPKDITHGNEPKQIQEKGSGLKTETKVVKKVSIKTVQEVPSEKDVAKETKTAPVVAKKTVEVTKPVPAPEDKTDKQKQGGPAAKPAMPLLQPVILHDQKDHSKEIHKRAALEPEEEDLILHVEGSSSGITAQSAYLAEFEAASDDIRELLEEERALQLEEEELLAIGDELRKKIETEQIEIERLQQEIEELEELRQDSAETNDYSSDSDSSSSDSEDEEELQEMLQQLIQENDHLKMRNKEMCQKVHEERQICLEVKVQIRMLQQKTGTYSADALLTLDEMDYTM</sequence>
<dbReference type="STRING" id="7574.A0A1S3H8Y3"/>
<dbReference type="InterPro" id="IPR000198">
    <property type="entry name" value="RhoGAP_dom"/>
</dbReference>
<dbReference type="PANTHER" id="PTHR12783">
    <property type="entry name" value="RALA BINDING PROTEIN 1 RALBP1"/>
    <property type="match status" value="1"/>
</dbReference>
<feature type="compositionally biased region" description="Basic and acidic residues" evidence="3">
    <location>
        <begin position="514"/>
        <end position="525"/>
    </location>
</feature>
<evidence type="ECO:0000256" key="1">
    <source>
        <dbReference type="ARBA" id="ARBA00022468"/>
    </source>
</evidence>
<dbReference type="AlphaFoldDB" id="A0A1S3H8Y3"/>
<feature type="coiled-coil region" evidence="2">
    <location>
        <begin position="90"/>
        <end position="121"/>
    </location>
</feature>
<dbReference type="GO" id="GO:0005096">
    <property type="term" value="F:GTPase activator activity"/>
    <property type="evidence" value="ECO:0007669"/>
    <property type="project" value="UniProtKB-KW"/>
</dbReference>
<dbReference type="GO" id="GO:0031267">
    <property type="term" value="F:small GTPase binding"/>
    <property type="evidence" value="ECO:0007669"/>
    <property type="project" value="InterPro"/>
</dbReference>
<gene>
    <name evidence="6 7" type="primary">LOC106153184</name>
</gene>
<dbReference type="GeneID" id="106153184"/>
<feature type="compositionally biased region" description="Basic and acidic residues" evidence="3">
    <location>
        <begin position="1"/>
        <end position="11"/>
    </location>
</feature>
<reference evidence="6 7" key="1">
    <citation type="submission" date="2025-04" db="UniProtKB">
        <authorList>
            <consortium name="RefSeq"/>
        </authorList>
    </citation>
    <scope>IDENTIFICATION</scope>
    <source>
        <tissue evidence="6 7">Gonads</tissue>
    </source>
</reference>
<dbReference type="Gene3D" id="1.10.555.10">
    <property type="entry name" value="Rho GTPase activation protein"/>
    <property type="match status" value="1"/>
</dbReference>
<dbReference type="SUPFAM" id="SSF48350">
    <property type="entry name" value="GTPase activation domain, GAP"/>
    <property type="match status" value="1"/>
</dbReference>
<evidence type="ECO:0000256" key="2">
    <source>
        <dbReference type="SAM" id="Coils"/>
    </source>
</evidence>
<dbReference type="PANTHER" id="PTHR12783:SF5">
    <property type="entry name" value="RALA-BINDING PROTEIN 1"/>
    <property type="match status" value="1"/>
</dbReference>
<dbReference type="OrthoDB" id="10033734at2759"/>
<feature type="domain" description="Rho-GAP" evidence="4">
    <location>
        <begin position="143"/>
        <end position="331"/>
    </location>
</feature>
<name>A0A1S3H8Y3_LINAN</name>
<feature type="compositionally biased region" description="Acidic residues" evidence="3">
    <location>
        <begin position="60"/>
        <end position="69"/>
    </location>
</feature>
<dbReference type="SMART" id="SM00324">
    <property type="entry name" value="RhoGAP"/>
    <property type="match status" value="1"/>
</dbReference>
<feature type="region of interest" description="Disordered" evidence="3">
    <location>
        <begin position="397"/>
        <end position="632"/>
    </location>
</feature>
<feature type="region of interest" description="Disordered" evidence="3">
    <location>
        <begin position="1"/>
        <end position="87"/>
    </location>
</feature>
<feature type="compositionally biased region" description="Basic and acidic residues" evidence="3">
    <location>
        <begin position="531"/>
        <end position="552"/>
    </location>
</feature>
<keyword evidence="2" id="KW-0175">Coiled coil</keyword>
<dbReference type="Pfam" id="PF20924">
    <property type="entry name" value="RLIP76_Ral-bd"/>
    <property type="match status" value="1"/>
</dbReference>
<protein>
    <submittedName>
        <fullName evidence="6 7">RalA-binding protein 1 isoform X1</fullName>
    </submittedName>
</protein>
<feature type="compositionally biased region" description="Basic and acidic residues" evidence="3">
    <location>
        <begin position="660"/>
        <end position="670"/>
    </location>
</feature>
<accession>A0A1S3H8Y3</accession>
<feature type="region of interest" description="Disordered" evidence="3">
    <location>
        <begin position="660"/>
        <end position="680"/>
    </location>
</feature>